<dbReference type="STRING" id="93625.A0A409XQF3"/>
<dbReference type="Proteomes" id="UP000283269">
    <property type="component" value="Unassembled WGS sequence"/>
</dbReference>
<dbReference type="InParanoid" id="A0A409XQF3"/>
<evidence type="ECO:0000313" key="1">
    <source>
        <dbReference type="EMBL" id="PPQ93032.1"/>
    </source>
</evidence>
<dbReference type="AlphaFoldDB" id="A0A409XQF3"/>
<keyword evidence="2" id="KW-1185">Reference proteome</keyword>
<gene>
    <name evidence="1" type="ORF">CVT25_006206</name>
</gene>
<dbReference type="PANTHER" id="PTHR33050:SF7">
    <property type="entry name" value="RIBONUCLEASE H"/>
    <property type="match status" value="1"/>
</dbReference>
<dbReference type="EMBL" id="NHYD01000874">
    <property type="protein sequence ID" value="PPQ93032.1"/>
    <property type="molecule type" value="Genomic_DNA"/>
</dbReference>
<reference evidence="1 2" key="1">
    <citation type="journal article" date="2018" name="Evol. Lett.">
        <title>Horizontal gene cluster transfer increased hallucinogenic mushroom diversity.</title>
        <authorList>
            <person name="Reynolds H.T."/>
            <person name="Vijayakumar V."/>
            <person name="Gluck-Thaler E."/>
            <person name="Korotkin H.B."/>
            <person name="Matheny P.B."/>
            <person name="Slot J.C."/>
        </authorList>
    </citation>
    <scope>NUCLEOTIDE SEQUENCE [LARGE SCALE GENOMIC DNA]</scope>
    <source>
        <strain evidence="1 2">2631</strain>
    </source>
</reference>
<dbReference type="OrthoDB" id="2506773at2759"/>
<dbReference type="PANTHER" id="PTHR33050">
    <property type="entry name" value="REVERSE TRANSCRIPTASE DOMAIN-CONTAINING PROTEIN"/>
    <property type="match status" value="1"/>
</dbReference>
<organism evidence="1 2">
    <name type="scientific">Psilocybe cyanescens</name>
    <dbReference type="NCBI Taxonomy" id="93625"/>
    <lineage>
        <taxon>Eukaryota</taxon>
        <taxon>Fungi</taxon>
        <taxon>Dikarya</taxon>
        <taxon>Basidiomycota</taxon>
        <taxon>Agaricomycotina</taxon>
        <taxon>Agaricomycetes</taxon>
        <taxon>Agaricomycetidae</taxon>
        <taxon>Agaricales</taxon>
        <taxon>Agaricineae</taxon>
        <taxon>Strophariaceae</taxon>
        <taxon>Psilocybe</taxon>
    </lineage>
</organism>
<accession>A0A409XQF3</accession>
<sequence length="185" mass="20932">MTTFIGLLWDLSKCTVSLLEHKHVKFLSCIQSFITNFSGHRCLLRDVEKIHSSLCYISFVYPLGRSHLTSLSNFATTFKSDEYIHHYPLPSVLSDLRWWATTLSEIGIVHKLIPRGPAVNLGIFLDASTSWGIGVVIGGKWAAFKLAPNWKIPGRDICWLETLAVEFAVYLIEAMEISNTRILLH</sequence>
<comment type="caution">
    <text evidence="1">The sequence shown here is derived from an EMBL/GenBank/DDBJ whole genome shotgun (WGS) entry which is preliminary data.</text>
</comment>
<protein>
    <submittedName>
        <fullName evidence="1">Uncharacterized protein</fullName>
    </submittedName>
</protein>
<proteinExistence type="predicted"/>
<name>A0A409XQF3_PSICY</name>
<evidence type="ECO:0000313" key="2">
    <source>
        <dbReference type="Proteomes" id="UP000283269"/>
    </source>
</evidence>
<dbReference type="InterPro" id="IPR052055">
    <property type="entry name" value="Hepadnavirus_pol/RT"/>
</dbReference>